<evidence type="ECO:0000313" key="2">
    <source>
        <dbReference type="Proteomes" id="UP000245720"/>
    </source>
</evidence>
<accession>A0A315XXM4</accession>
<evidence type="ECO:0000313" key="1">
    <source>
        <dbReference type="EMBL" id="PWJ12217.1"/>
    </source>
</evidence>
<dbReference type="Proteomes" id="UP000245720">
    <property type="component" value="Unassembled WGS sequence"/>
</dbReference>
<sequence length="292" mass="33960">MKNNVLDFIESKTLRQHLSRKQLEPAIECILIAQCYNRTLEDKLEALQERYDAYSAEEFKKGVYNSCADNFREALKGYISYKEMLLKDIEIADENTVYVLATETYAIDRATWSTLDDVFNVTKRLSDDESFTIIKQKMNIPLYDRKVITFDPKIGILNIFILGRAEEELQIENAYAELPHLYEKGDIVRCGDDYAVVADVIRHETLPPYMIHSDDIDMCLFCLGYYEDKMHSCGGSFVHEHIPLLKAEICSEEELPEKYRPLIAISRLFKGEIRIVDFVEMYSNRDIDSLIK</sequence>
<dbReference type="OrthoDB" id="1818036at2"/>
<comment type="caution">
    <text evidence="1">The sequence shown here is derived from an EMBL/GenBank/DDBJ whole genome shotgun (WGS) entry which is preliminary data.</text>
</comment>
<name>A0A315XXM4_RUMFL</name>
<organism evidence="1 2">
    <name type="scientific">Ruminococcus flavefaciens</name>
    <dbReference type="NCBI Taxonomy" id="1265"/>
    <lineage>
        <taxon>Bacteria</taxon>
        <taxon>Bacillati</taxon>
        <taxon>Bacillota</taxon>
        <taxon>Clostridia</taxon>
        <taxon>Eubacteriales</taxon>
        <taxon>Oscillospiraceae</taxon>
        <taxon>Ruminococcus</taxon>
    </lineage>
</organism>
<protein>
    <submittedName>
        <fullName evidence="1">Uncharacterized protein</fullName>
    </submittedName>
</protein>
<gene>
    <name evidence="1" type="ORF">IE37_01907</name>
</gene>
<dbReference type="EMBL" id="QGDI01000007">
    <property type="protein sequence ID" value="PWJ12217.1"/>
    <property type="molecule type" value="Genomic_DNA"/>
</dbReference>
<dbReference type="AlphaFoldDB" id="A0A315XXM4"/>
<reference evidence="1 2" key="1">
    <citation type="submission" date="2018-05" db="EMBL/GenBank/DDBJ databases">
        <title>The Hungate 1000. A catalogue of reference genomes from the rumen microbiome.</title>
        <authorList>
            <person name="Kelly W."/>
        </authorList>
    </citation>
    <scope>NUCLEOTIDE SEQUENCE [LARGE SCALE GENOMIC DNA]</scope>
    <source>
        <strain evidence="1 2">SAb67</strain>
    </source>
</reference>
<proteinExistence type="predicted"/>
<dbReference type="RefSeq" id="WP_109726674.1">
    <property type="nucleotide sequence ID" value="NZ_QGDI01000007.1"/>
</dbReference>